<comment type="similarity">
    <text evidence="1">Belongs to the oxygen-dependent FAD-linked oxidoreductase family.</text>
</comment>
<dbReference type="InterPro" id="IPR016169">
    <property type="entry name" value="FAD-bd_PCMH_sub2"/>
</dbReference>
<dbReference type="Pfam" id="PF01565">
    <property type="entry name" value="FAD_binding_4"/>
    <property type="match status" value="1"/>
</dbReference>
<feature type="chain" id="PRO_5017539297" description="FAD-binding PCMH-type domain-containing protein" evidence="3">
    <location>
        <begin position="19"/>
        <end position="632"/>
    </location>
</feature>
<dbReference type="InterPro" id="IPR006094">
    <property type="entry name" value="Oxid_FAD_bind_N"/>
</dbReference>
<protein>
    <recommendedName>
        <fullName evidence="4">FAD-binding PCMH-type domain-containing protein</fullName>
    </recommendedName>
</protein>
<reference evidence="5 6" key="1">
    <citation type="journal article" date="2018" name="IMA Fungus">
        <title>IMA Genome-F 9: Draft genome sequence of Annulohypoxylon stygium, Aspergillus mulundensis, Berkeleyomyces basicola (syn. Thielaviopsis basicola), Ceratocystis smalleyi, two Cercospora beticola strains, Coleophoma cylindrospora, Fusarium fracticaudum, Phialophora cf. hyalina, and Morchella septimelata.</title>
        <authorList>
            <person name="Wingfield B.D."/>
            <person name="Bills G.F."/>
            <person name="Dong Y."/>
            <person name="Huang W."/>
            <person name="Nel W.J."/>
            <person name="Swalarsk-Parry B.S."/>
            <person name="Vaghefi N."/>
            <person name="Wilken P.M."/>
            <person name="An Z."/>
            <person name="de Beer Z.W."/>
            <person name="De Vos L."/>
            <person name="Chen L."/>
            <person name="Duong T.A."/>
            <person name="Gao Y."/>
            <person name="Hammerbacher A."/>
            <person name="Kikkert J.R."/>
            <person name="Li Y."/>
            <person name="Li H."/>
            <person name="Li K."/>
            <person name="Li Q."/>
            <person name="Liu X."/>
            <person name="Ma X."/>
            <person name="Naidoo K."/>
            <person name="Pethybridge S.J."/>
            <person name="Sun J."/>
            <person name="Steenkamp E.T."/>
            <person name="van der Nest M.A."/>
            <person name="van Wyk S."/>
            <person name="Wingfield M.J."/>
            <person name="Xiong C."/>
            <person name="Yue Q."/>
            <person name="Zhang X."/>
        </authorList>
    </citation>
    <scope>NUCLEOTIDE SEQUENCE [LARGE SCALE GENOMIC DNA]</scope>
    <source>
        <strain evidence="5 6">BP6252</strain>
    </source>
</reference>
<dbReference type="InterPro" id="IPR036318">
    <property type="entry name" value="FAD-bd_PCMH-like_sf"/>
</dbReference>
<dbReference type="PANTHER" id="PTHR13878">
    <property type="entry name" value="GULONOLACTONE OXIDASE"/>
    <property type="match status" value="1"/>
</dbReference>
<sequence>MKTTALVFVLVALRQTEAAATITAAAASTVTPKTGQDLFPYETVQLTESNLNPLNASLISLFGFDDVAGANITARNQPKCKTFPGDPLWPQEWVWSIFNVLLGGSLLKTVPIAAPCYSGPHYDLDRCTIVVNNWTDSALHELDPTSIMFPLYQGNTCPPTLTPTSECTLGGYPSYAVKATNTAQIQLAVNFARSTNIRLVVKNTGHDFSGKSGGAGALSVWTHNLKDIKYIPKYTDKASGWSGPAFKAGSGVIAKDIYAAANERGLTVIGGEGQTVGVMGGYIQGGGHSPLSSIYGIAADHVLAMEVVTADGRYVTASSSSNSDLFWALRGGGGATFGVVTSITIRAYPKISATVVSFSFISATMSTDTFWAGVRTYFDYFLDFADKGTYSYFFIYPFGIMQFIMQPFFAPNMNIAETQALLKPWFDRLAALGINISPVYSTHDNFYDAWIAGFPLETVGRNGQITGSRLFQRSAWEDPAQLNATFEAWASSARDSGALLINFNMAPKNFVGADNAVNPAWRNAVMHAIQGSNVNTSGTADEAKAVRSLVTDLQTKWIAVSPGAGAYLGESDPEEVNFQQSFWGSNYARLSEIKAAVDPKNVFWVRTGVKSEIMKVDSSDAIQDENGPLCYV</sequence>
<dbReference type="Pfam" id="PF08031">
    <property type="entry name" value="BBE"/>
    <property type="match status" value="1"/>
</dbReference>
<keyword evidence="6" id="KW-1185">Reference proteome</keyword>
<accession>A0A3D8R0Z3</accession>
<dbReference type="AlphaFoldDB" id="A0A3D8R0Z3"/>
<feature type="domain" description="FAD-binding PCMH-type" evidence="4">
    <location>
        <begin position="169"/>
        <end position="350"/>
    </location>
</feature>
<keyword evidence="3" id="KW-0732">Signal</keyword>
<dbReference type="PROSITE" id="PS51387">
    <property type="entry name" value="FAD_PCMH"/>
    <property type="match status" value="1"/>
</dbReference>
<comment type="caution">
    <text evidence="5">The sequence shown here is derived from an EMBL/GenBank/DDBJ whole genome shotgun (WGS) entry which is preliminary data.</text>
</comment>
<evidence type="ECO:0000313" key="6">
    <source>
        <dbReference type="Proteomes" id="UP000256645"/>
    </source>
</evidence>
<dbReference type="OrthoDB" id="9983560at2759"/>
<dbReference type="InterPro" id="IPR050432">
    <property type="entry name" value="FAD-linked_Oxidoreductases_BP"/>
</dbReference>
<dbReference type="EMBL" id="PDLM01000010">
    <property type="protein sequence ID" value="RDW67504.1"/>
    <property type="molecule type" value="Genomic_DNA"/>
</dbReference>
<keyword evidence="2" id="KW-0560">Oxidoreductase</keyword>
<evidence type="ECO:0000256" key="2">
    <source>
        <dbReference type="ARBA" id="ARBA00023002"/>
    </source>
</evidence>
<evidence type="ECO:0000256" key="3">
    <source>
        <dbReference type="SAM" id="SignalP"/>
    </source>
</evidence>
<dbReference type="Gene3D" id="3.30.465.10">
    <property type="match status" value="2"/>
</dbReference>
<dbReference type="InterPro" id="IPR012951">
    <property type="entry name" value="BBE"/>
</dbReference>
<dbReference type="InterPro" id="IPR016166">
    <property type="entry name" value="FAD-bd_PCMH"/>
</dbReference>
<dbReference type="SUPFAM" id="SSF56176">
    <property type="entry name" value="FAD-binding/transporter-associated domain-like"/>
    <property type="match status" value="1"/>
</dbReference>
<name>A0A3D8R0Z3_9HELO</name>
<evidence type="ECO:0000313" key="5">
    <source>
        <dbReference type="EMBL" id="RDW67504.1"/>
    </source>
</evidence>
<organism evidence="5 6">
    <name type="scientific">Coleophoma cylindrospora</name>
    <dbReference type="NCBI Taxonomy" id="1849047"/>
    <lineage>
        <taxon>Eukaryota</taxon>
        <taxon>Fungi</taxon>
        <taxon>Dikarya</taxon>
        <taxon>Ascomycota</taxon>
        <taxon>Pezizomycotina</taxon>
        <taxon>Leotiomycetes</taxon>
        <taxon>Helotiales</taxon>
        <taxon>Dermateaceae</taxon>
        <taxon>Coleophoma</taxon>
    </lineage>
</organism>
<feature type="signal peptide" evidence="3">
    <location>
        <begin position="1"/>
        <end position="18"/>
    </location>
</feature>
<dbReference type="PANTHER" id="PTHR13878:SF91">
    <property type="entry name" value="FAD BINDING DOMAIN PROTEIN (AFU_ORTHOLOGUE AFUA_6G12070)-RELATED"/>
    <property type="match status" value="1"/>
</dbReference>
<dbReference type="GO" id="GO:0071949">
    <property type="term" value="F:FAD binding"/>
    <property type="evidence" value="ECO:0007669"/>
    <property type="project" value="InterPro"/>
</dbReference>
<dbReference type="Proteomes" id="UP000256645">
    <property type="component" value="Unassembled WGS sequence"/>
</dbReference>
<proteinExistence type="inferred from homology"/>
<gene>
    <name evidence="5" type="ORF">BP6252_08900</name>
</gene>
<evidence type="ECO:0000259" key="4">
    <source>
        <dbReference type="PROSITE" id="PS51387"/>
    </source>
</evidence>
<evidence type="ECO:0000256" key="1">
    <source>
        <dbReference type="ARBA" id="ARBA00005466"/>
    </source>
</evidence>
<dbReference type="GO" id="GO:0016491">
    <property type="term" value="F:oxidoreductase activity"/>
    <property type="evidence" value="ECO:0007669"/>
    <property type="project" value="UniProtKB-KW"/>
</dbReference>